<dbReference type="InterPro" id="IPR050327">
    <property type="entry name" value="Proton-linked_MCT"/>
</dbReference>
<keyword evidence="3 4" id="KW-0472">Membrane</keyword>
<feature type="transmembrane region" description="Helical" evidence="4">
    <location>
        <begin position="253"/>
        <end position="270"/>
    </location>
</feature>
<dbReference type="InterPro" id="IPR011701">
    <property type="entry name" value="MFS"/>
</dbReference>
<dbReference type="STRING" id="225324.SAMN02745126_01986"/>
<evidence type="ECO:0000256" key="3">
    <source>
        <dbReference type="ARBA" id="ARBA00023136"/>
    </source>
</evidence>
<evidence type="ECO:0000313" key="7">
    <source>
        <dbReference type="Proteomes" id="UP000190092"/>
    </source>
</evidence>
<dbReference type="InterPro" id="IPR020846">
    <property type="entry name" value="MFS_dom"/>
</dbReference>
<dbReference type="SUPFAM" id="SSF103473">
    <property type="entry name" value="MFS general substrate transporter"/>
    <property type="match status" value="1"/>
</dbReference>
<dbReference type="NCBIfam" id="TIGR04259">
    <property type="entry name" value="oxa_formateAnti"/>
    <property type="match status" value="1"/>
</dbReference>
<dbReference type="CDD" id="cd17353">
    <property type="entry name" value="MFS_OFA_like"/>
    <property type="match status" value="1"/>
</dbReference>
<feature type="transmembrane region" description="Helical" evidence="4">
    <location>
        <begin position="12"/>
        <end position="30"/>
    </location>
</feature>
<proteinExistence type="predicted"/>
<feature type="transmembrane region" description="Helical" evidence="4">
    <location>
        <begin position="381"/>
        <end position="400"/>
    </location>
</feature>
<evidence type="ECO:0000256" key="1">
    <source>
        <dbReference type="ARBA" id="ARBA00022692"/>
    </source>
</evidence>
<feature type="transmembrane region" description="Helical" evidence="4">
    <location>
        <begin position="291"/>
        <end position="307"/>
    </location>
</feature>
<dbReference type="RefSeq" id="WP_085933719.1">
    <property type="nucleotide sequence ID" value="NZ_FUWJ01000002.1"/>
</dbReference>
<gene>
    <name evidence="6" type="ORF">SAMN02745126_01986</name>
</gene>
<dbReference type="PANTHER" id="PTHR11360:SF304">
    <property type="entry name" value="MFS DOMAIN-CONTAINING PROTEIN"/>
    <property type="match status" value="1"/>
</dbReference>
<dbReference type="Pfam" id="PF07690">
    <property type="entry name" value="MFS_1"/>
    <property type="match status" value="1"/>
</dbReference>
<dbReference type="OrthoDB" id="9793415at2"/>
<evidence type="ECO:0000259" key="5">
    <source>
        <dbReference type="PROSITE" id="PS50850"/>
    </source>
</evidence>
<keyword evidence="2 4" id="KW-1133">Transmembrane helix</keyword>
<keyword evidence="7" id="KW-1185">Reference proteome</keyword>
<dbReference type="PANTHER" id="PTHR11360">
    <property type="entry name" value="MONOCARBOXYLATE TRANSPORTER"/>
    <property type="match status" value="1"/>
</dbReference>
<sequence>MTPSKADFRGEGRWVQLIAGIVCMVMIANLQYGWTLFIHPMREKFGWDRSAIQVAFTIFILVESWLIPVEGWLVDRFGPRRAAMAGAVLIALGWTANGLAQSLSMLYVGAVLGGLGAGCIFGTCTGNAIRWFPDRRGLAVGLTAAGYGMGSAFTVVPMQYLIQTEGYQATFLLFGIGQGVVVLVAALLLKAPPYRPVFMTSAPSWSTRQVIRTPIFWVMYVTFVLVAAGGLTFTAQLAPMAHDFKVATIPVELAGITLPALTFAIALDRVTNGITRPLCGWVSDHIGREQTMCVVFLLEAAGVWALARWGSDPLMFVVLGGVVFFAWGEIASLFPALCTDLFGDRYAAANIGAIYTAKGTASLLVPLASLLADATGGWHDVLMIVMAMNLVAAVFAIAVIRPMRLARTNVLPNEMPGAA</sequence>
<evidence type="ECO:0000256" key="4">
    <source>
        <dbReference type="SAM" id="Phobius"/>
    </source>
</evidence>
<feature type="transmembrane region" description="Helical" evidence="4">
    <location>
        <begin position="81"/>
        <end position="100"/>
    </location>
</feature>
<dbReference type="InterPro" id="IPR026355">
    <property type="entry name" value="Oxa/Form_antiport"/>
</dbReference>
<reference evidence="7" key="1">
    <citation type="submission" date="2017-02" db="EMBL/GenBank/DDBJ databases">
        <authorList>
            <person name="Varghese N."/>
            <person name="Submissions S."/>
        </authorList>
    </citation>
    <scope>NUCLEOTIDE SEQUENCE [LARGE SCALE GENOMIC DNA]</scope>
    <source>
        <strain evidence="7">ATCC 27094</strain>
    </source>
</reference>
<protein>
    <submittedName>
        <fullName evidence="6">MFS transporter, OFA family, oxalate/formate antiporter</fullName>
    </submittedName>
</protein>
<keyword evidence="1 4" id="KW-0812">Transmembrane</keyword>
<accession>A0A1T4MVF4</accession>
<evidence type="ECO:0000256" key="2">
    <source>
        <dbReference type="ARBA" id="ARBA00022989"/>
    </source>
</evidence>
<dbReference type="GO" id="GO:0019531">
    <property type="term" value="F:oxalate transmembrane transporter activity"/>
    <property type="evidence" value="ECO:0007669"/>
    <property type="project" value="InterPro"/>
</dbReference>
<feature type="transmembrane region" description="Helical" evidence="4">
    <location>
        <begin position="168"/>
        <end position="189"/>
    </location>
</feature>
<feature type="transmembrane region" description="Helical" evidence="4">
    <location>
        <begin position="210"/>
        <end position="233"/>
    </location>
</feature>
<feature type="transmembrane region" description="Helical" evidence="4">
    <location>
        <begin position="313"/>
        <end position="334"/>
    </location>
</feature>
<feature type="transmembrane region" description="Helical" evidence="4">
    <location>
        <begin position="106"/>
        <end position="126"/>
    </location>
</feature>
<feature type="domain" description="Major facilitator superfamily (MFS) profile" evidence="5">
    <location>
        <begin position="1"/>
        <end position="404"/>
    </location>
</feature>
<feature type="transmembrane region" description="Helical" evidence="4">
    <location>
        <begin position="346"/>
        <end position="369"/>
    </location>
</feature>
<evidence type="ECO:0000313" key="6">
    <source>
        <dbReference type="EMBL" id="SJZ70982.1"/>
    </source>
</evidence>
<organism evidence="6 7">
    <name type="scientific">Enhydrobacter aerosaccus</name>
    <dbReference type="NCBI Taxonomy" id="225324"/>
    <lineage>
        <taxon>Bacteria</taxon>
        <taxon>Pseudomonadati</taxon>
        <taxon>Pseudomonadota</taxon>
        <taxon>Alphaproteobacteria</taxon>
        <taxon>Hyphomicrobiales</taxon>
        <taxon>Enhydrobacter</taxon>
    </lineage>
</organism>
<name>A0A1T4MVF4_9HYPH</name>
<dbReference type="Proteomes" id="UP000190092">
    <property type="component" value="Unassembled WGS sequence"/>
</dbReference>
<feature type="transmembrane region" description="Helical" evidence="4">
    <location>
        <begin position="138"/>
        <end position="162"/>
    </location>
</feature>
<dbReference type="InterPro" id="IPR036259">
    <property type="entry name" value="MFS_trans_sf"/>
</dbReference>
<dbReference type="Gene3D" id="1.20.1250.20">
    <property type="entry name" value="MFS general substrate transporter like domains"/>
    <property type="match status" value="2"/>
</dbReference>
<feature type="transmembrane region" description="Helical" evidence="4">
    <location>
        <begin position="50"/>
        <end position="69"/>
    </location>
</feature>
<dbReference type="EMBL" id="FUWJ01000002">
    <property type="protein sequence ID" value="SJZ70982.1"/>
    <property type="molecule type" value="Genomic_DNA"/>
</dbReference>
<dbReference type="AlphaFoldDB" id="A0A1T4MVF4"/>
<dbReference type="GO" id="GO:0016020">
    <property type="term" value="C:membrane"/>
    <property type="evidence" value="ECO:0007669"/>
    <property type="project" value="InterPro"/>
</dbReference>
<dbReference type="PROSITE" id="PS50850">
    <property type="entry name" value="MFS"/>
    <property type="match status" value="1"/>
</dbReference>